<dbReference type="GO" id="GO:0046872">
    <property type="term" value="F:metal ion binding"/>
    <property type="evidence" value="ECO:0007669"/>
    <property type="project" value="UniProtKB-KW"/>
</dbReference>
<dbReference type="EMBL" id="MG777505">
    <property type="protein sequence ID" value="AUW31312.1"/>
    <property type="molecule type" value="Genomic_DNA"/>
</dbReference>
<evidence type="ECO:0000313" key="11">
    <source>
        <dbReference type="EMBL" id="AUW31312.1"/>
    </source>
</evidence>
<comment type="catalytic activity">
    <reaction evidence="1">
        <text>(6R)-NADHX = (6S)-NADHX</text>
        <dbReference type="Rhea" id="RHEA:32215"/>
        <dbReference type="ChEBI" id="CHEBI:64074"/>
        <dbReference type="ChEBI" id="CHEBI:64075"/>
        <dbReference type="EC" id="5.1.99.6"/>
    </reaction>
</comment>
<keyword evidence="9" id="KW-0413">Isomerase</keyword>
<proteinExistence type="predicted"/>
<evidence type="ECO:0000256" key="1">
    <source>
        <dbReference type="ARBA" id="ARBA00000013"/>
    </source>
</evidence>
<dbReference type="Gene3D" id="3.40.50.10260">
    <property type="entry name" value="YjeF N-terminal domain"/>
    <property type="match status" value="1"/>
</dbReference>
<dbReference type="Pfam" id="PF03853">
    <property type="entry name" value="YjeF_N"/>
    <property type="match status" value="1"/>
</dbReference>
<keyword evidence="8" id="KW-0520">NAD</keyword>
<reference evidence="11" key="1">
    <citation type="submission" date="2017-12" db="EMBL/GenBank/DDBJ databases">
        <title>Genome Sequencing Reveals a Rich Biosynthetic Potential.</title>
        <authorList>
            <person name="Bertrand R.L."/>
            <person name="Abdel-Hameed M.E."/>
            <person name="Sorensen J.L."/>
        </authorList>
    </citation>
    <scope>NUCLEOTIDE SEQUENCE</scope>
</reference>
<dbReference type="AlphaFoldDB" id="A0A2K9YEQ1"/>
<dbReference type="EC" id="5.1.99.6" evidence="3"/>
<keyword evidence="7" id="KW-0630">Potassium</keyword>
<evidence type="ECO:0000259" key="10">
    <source>
        <dbReference type="PROSITE" id="PS51385"/>
    </source>
</evidence>
<evidence type="ECO:0000256" key="6">
    <source>
        <dbReference type="ARBA" id="ARBA00022857"/>
    </source>
</evidence>
<dbReference type="GO" id="GO:0052856">
    <property type="term" value="F:NAD(P)HX epimerase activity"/>
    <property type="evidence" value="ECO:0007669"/>
    <property type="project" value="UniProtKB-EC"/>
</dbReference>
<dbReference type="PANTHER" id="PTHR13232:SF10">
    <property type="entry name" value="NAD(P)H-HYDRATE EPIMERASE"/>
    <property type="match status" value="1"/>
</dbReference>
<keyword evidence="4" id="KW-0479">Metal-binding</keyword>
<keyword evidence="5" id="KW-0547">Nucleotide-binding</keyword>
<evidence type="ECO:0000256" key="9">
    <source>
        <dbReference type="ARBA" id="ARBA00023235"/>
    </source>
</evidence>
<evidence type="ECO:0000256" key="4">
    <source>
        <dbReference type="ARBA" id="ARBA00022723"/>
    </source>
</evidence>
<evidence type="ECO:0000256" key="5">
    <source>
        <dbReference type="ARBA" id="ARBA00022741"/>
    </source>
</evidence>
<comment type="catalytic activity">
    <reaction evidence="2">
        <text>(6R)-NADPHX = (6S)-NADPHX</text>
        <dbReference type="Rhea" id="RHEA:32227"/>
        <dbReference type="ChEBI" id="CHEBI:64076"/>
        <dbReference type="ChEBI" id="CHEBI:64077"/>
        <dbReference type="EC" id="5.1.99.6"/>
    </reaction>
</comment>
<sequence>MELAGLSVSQAGEWHPKGGDGLVAARHLWHYGYQPTIYFPKKTSNELYDRLATQLKNLDIPFTEDFENSLTTSNHVVDAIFGFSFSGEVRDPFRDVIAAMENTKVPVLSVDAPSSWSIEDGPPKTGPGAKFMPATLISLTAPKPLVKHFTGTHFVGGRFLPPSVAEKYDLDIPEYKGVDQIVEVSVQKGSNT</sequence>
<evidence type="ECO:0000256" key="8">
    <source>
        <dbReference type="ARBA" id="ARBA00023027"/>
    </source>
</evidence>
<keyword evidence="6" id="KW-0521">NADP</keyword>
<evidence type="ECO:0000256" key="7">
    <source>
        <dbReference type="ARBA" id="ARBA00022958"/>
    </source>
</evidence>
<name>A0A2K9YEQ1_CLAUC</name>
<dbReference type="InterPro" id="IPR036652">
    <property type="entry name" value="YjeF_N_dom_sf"/>
</dbReference>
<dbReference type="InterPro" id="IPR032976">
    <property type="entry name" value="YJEFN_prot_NAXE-like"/>
</dbReference>
<feature type="domain" description="YjeF N-terminal" evidence="10">
    <location>
        <begin position="1"/>
        <end position="172"/>
    </location>
</feature>
<dbReference type="PROSITE" id="PS51385">
    <property type="entry name" value="YJEF_N"/>
    <property type="match status" value="1"/>
</dbReference>
<dbReference type="PANTHER" id="PTHR13232">
    <property type="entry name" value="NAD(P)H-HYDRATE EPIMERASE"/>
    <property type="match status" value="1"/>
</dbReference>
<evidence type="ECO:0000256" key="3">
    <source>
        <dbReference type="ARBA" id="ARBA00012228"/>
    </source>
</evidence>
<protein>
    <recommendedName>
        <fullName evidence="3">NAD(P)H-hydrate epimerase</fullName>
        <ecNumber evidence="3">5.1.99.6</ecNumber>
    </recommendedName>
</protein>
<dbReference type="SUPFAM" id="SSF64153">
    <property type="entry name" value="YjeF N-terminal domain-like"/>
    <property type="match status" value="1"/>
</dbReference>
<evidence type="ECO:0000256" key="2">
    <source>
        <dbReference type="ARBA" id="ARBA00000909"/>
    </source>
</evidence>
<dbReference type="InterPro" id="IPR004443">
    <property type="entry name" value="YjeF_N_dom"/>
</dbReference>
<organism evidence="11">
    <name type="scientific">Cladonia uncialis subsp. uncialis</name>
    <dbReference type="NCBI Taxonomy" id="180999"/>
    <lineage>
        <taxon>Eukaryota</taxon>
        <taxon>Fungi</taxon>
        <taxon>Dikarya</taxon>
        <taxon>Ascomycota</taxon>
        <taxon>Pezizomycotina</taxon>
        <taxon>Lecanoromycetes</taxon>
        <taxon>OSLEUM clade</taxon>
        <taxon>Lecanoromycetidae</taxon>
        <taxon>Lecanorales</taxon>
        <taxon>Lecanorineae</taxon>
        <taxon>Cladoniaceae</taxon>
        <taxon>Cladonia</taxon>
    </lineage>
</organism>
<dbReference type="GO" id="GO:0000166">
    <property type="term" value="F:nucleotide binding"/>
    <property type="evidence" value="ECO:0007669"/>
    <property type="project" value="UniProtKB-KW"/>
</dbReference>
<dbReference type="GO" id="GO:0005739">
    <property type="term" value="C:mitochondrion"/>
    <property type="evidence" value="ECO:0007669"/>
    <property type="project" value="TreeGrafter"/>
</dbReference>
<accession>A0A2K9YEQ1</accession>